<feature type="region of interest" description="Disordered" evidence="1">
    <location>
        <begin position="76"/>
        <end position="276"/>
    </location>
</feature>
<evidence type="ECO:0000313" key="3">
    <source>
        <dbReference type="Proteomes" id="UP000050525"/>
    </source>
</evidence>
<dbReference type="PROSITE" id="PS00290">
    <property type="entry name" value="IG_MHC"/>
    <property type="match status" value="1"/>
</dbReference>
<dbReference type="AlphaFoldDB" id="A0A151MWB1"/>
<evidence type="ECO:0008006" key="4">
    <source>
        <dbReference type="Google" id="ProtNLM"/>
    </source>
</evidence>
<accession>A0A151MWB1</accession>
<dbReference type="InterPro" id="IPR003006">
    <property type="entry name" value="Ig/MHC_CS"/>
</dbReference>
<feature type="compositionally biased region" description="Basic and acidic residues" evidence="1">
    <location>
        <begin position="204"/>
        <end position="222"/>
    </location>
</feature>
<feature type="compositionally biased region" description="Basic and acidic residues" evidence="1">
    <location>
        <begin position="153"/>
        <end position="171"/>
    </location>
</feature>
<protein>
    <recommendedName>
        <fullName evidence="4">Ig-like domain-containing protein</fullName>
    </recommendedName>
</protein>
<evidence type="ECO:0000313" key="2">
    <source>
        <dbReference type="EMBL" id="KYO28775.1"/>
    </source>
</evidence>
<dbReference type="Proteomes" id="UP000050525">
    <property type="component" value="Unassembled WGS sequence"/>
</dbReference>
<feature type="region of interest" description="Disordered" evidence="1">
    <location>
        <begin position="1"/>
        <end position="45"/>
    </location>
</feature>
<dbReference type="InterPro" id="IPR013783">
    <property type="entry name" value="Ig-like_fold"/>
</dbReference>
<feature type="compositionally biased region" description="Basic and acidic residues" evidence="1">
    <location>
        <begin position="101"/>
        <end position="120"/>
    </location>
</feature>
<dbReference type="EMBL" id="AKHW03004757">
    <property type="protein sequence ID" value="KYO28775.1"/>
    <property type="molecule type" value="Genomic_DNA"/>
</dbReference>
<organism evidence="2 3">
    <name type="scientific">Alligator mississippiensis</name>
    <name type="common">American alligator</name>
    <dbReference type="NCBI Taxonomy" id="8496"/>
    <lineage>
        <taxon>Eukaryota</taxon>
        <taxon>Metazoa</taxon>
        <taxon>Chordata</taxon>
        <taxon>Craniata</taxon>
        <taxon>Vertebrata</taxon>
        <taxon>Euteleostomi</taxon>
        <taxon>Archelosauria</taxon>
        <taxon>Archosauria</taxon>
        <taxon>Crocodylia</taxon>
        <taxon>Alligatoridae</taxon>
        <taxon>Alligatorinae</taxon>
        <taxon>Alligator</taxon>
    </lineage>
</organism>
<dbReference type="Gene3D" id="2.60.40.10">
    <property type="entry name" value="Immunoglobulins"/>
    <property type="match status" value="1"/>
</dbReference>
<name>A0A151MWB1_ALLMI</name>
<evidence type="ECO:0000256" key="1">
    <source>
        <dbReference type="SAM" id="MobiDB-lite"/>
    </source>
</evidence>
<keyword evidence="3" id="KW-1185">Reference proteome</keyword>
<reference evidence="2 3" key="1">
    <citation type="journal article" date="2012" name="Genome Biol.">
        <title>Sequencing three crocodilian genomes to illuminate the evolution of archosaurs and amniotes.</title>
        <authorList>
            <person name="St John J.A."/>
            <person name="Braun E.L."/>
            <person name="Isberg S.R."/>
            <person name="Miles L.G."/>
            <person name="Chong A.Y."/>
            <person name="Gongora J."/>
            <person name="Dalzell P."/>
            <person name="Moran C."/>
            <person name="Bed'hom B."/>
            <person name="Abzhanov A."/>
            <person name="Burgess S.C."/>
            <person name="Cooksey A.M."/>
            <person name="Castoe T.A."/>
            <person name="Crawford N.G."/>
            <person name="Densmore L.D."/>
            <person name="Drew J.C."/>
            <person name="Edwards S.V."/>
            <person name="Faircloth B.C."/>
            <person name="Fujita M.K."/>
            <person name="Greenwold M.J."/>
            <person name="Hoffmann F.G."/>
            <person name="Howard J.M."/>
            <person name="Iguchi T."/>
            <person name="Janes D.E."/>
            <person name="Khan S.Y."/>
            <person name="Kohno S."/>
            <person name="de Koning A.J."/>
            <person name="Lance S.L."/>
            <person name="McCarthy F.M."/>
            <person name="McCormack J.E."/>
            <person name="Merchant M.E."/>
            <person name="Peterson D.G."/>
            <person name="Pollock D.D."/>
            <person name="Pourmand N."/>
            <person name="Raney B.J."/>
            <person name="Roessler K.A."/>
            <person name="Sanford J.R."/>
            <person name="Sawyer R.H."/>
            <person name="Schmidt C.J."/>
            <person name="Triplett E.W."/>
            <person name="Tuberville T.D."/>
            <person name="Venegas-Anaya M."/>
            <person name="Howard J.T."/>
            <person name="Jarvis E.D."/>
            <person name="Guillette L.J.Jr."/>
            <person name="Glenn T.C."/>
            <person name="Green R.E."/>
            <person name="Ray D.A."/>
        </authorList>
    </citation>
    <scope>NUCLEOTIDE SEQUENCE [LARGE SCALE GENOMIC DNA]</scope>
    <source>
        <strain evidence="2">KSC_2009_1</strain>
    </source>
</reference>
<gene>
    <name evidence="2" type="ORF">Y1Q_0014054</name>
</gene>
<proteinExistence type="predicted"/>
<comment type="caution">
    <text evidence="2">The sequence shown here is derived from an EMBL/GenBank/DDBJ whole genome shotgun (WGS) entry which is preliminary data.</text>
</comment>
<sequence length="284" mass="31574">MGASCQAGRGTRGKGQAPAVPLADSDDYEIQLGTAEQAPDGKSFQQETRLIFTPSVQRDQGAQYICRVQHVALEQPVEKSSAELQVTGLPWPVEEPQISESEPKDETDEPQRREETEPEQKPSLNSSGPQKPRGPLPPLEVPDISRNHFTSSRPKDETDEPQRREETELEQKPSLNSSGPQQPRGPLPPLEVPDISRNRFTSLRHKDETDEPQRREETEPEQKPSLNSSGPQQPRDLLQPPKMPGTSGRVTSLRQISSELGDRCPRSTCCPTHTTRRKCSLLSA</sequence>
<feature type="compositionally biased region" description="Polar residues" evidence="1">
    <location>
        <begin position="248"/>
        <end position="258"/>
    </location>
</feature>